<dbReference type="Pfam" id="PF00126">
    <property type="entry name" value="HTH_1"/>
    <property type="match status" value="1"/>
</dbReference>
<keyword evidence="7" id="KW-1185">Reference proteome</keyword>
<keyword evidence="2" id="KW-0805">Transcription regulation</keyword>
<reference evidence="6" key="1">
    <citation type="submission" date="2016-01" db="EMBL/GenBank/DDBJ databases">
        <authorList>
            <person name="Peeters C."/>
        </authorList>
    </citation>
    <scope>NUCLEOTIDE SEQUENCE</scope>
    <source>
        <strain evidence="6">LMG 29321</strain>
    </source>
</reference>
<accession>A0A158A102</accession>
<gene>
    <name evidence="6" type="ORF">AWB78_01121</name>
</gene>
<dbReference type="Gene3D" id="1.10.10.10">
    <property type="entry name" value="Winged helix-like DNA-binding domain superfamily/Winged helix DNA-binding domain"/>
    <property type="match status" value="1"/>
</dbReference>
<dbReference type="InterPro" id="IPR036388">
    <property type="entry name" value="WH-like_DNA-bd_sf"/>
</dbReference>
<evidence type="ECO:0000259" key="5">
    <source>
        <dbReference type="PROSITE" id="PS50931"/>
    </source>
</evidence>
<evidence type="ECO:0000313" key="7">
    <source>
        <dbReference type="Proteomes" id="UP000071859"/>
    </source>
</evidence>
<dbReference type="PROSITE" id="PS50931">
    <property type="entry name" value="HTH_LYSR"/>
    <property type="match status" value="1"/>
</dbReference>
<organism evidence="6 7">
    <name type="scientific">Caballeronia calidae</name>
    <dbReference type="NCBI Taxonomy" id="1777139"/>
    <lineage>
        <taxon>Bacteria</taxon>
        <taxon>Pseudomonadati</taxon>
        <taxon>Pseudomonadota</taxon>
        <taxon>Betaproteobacteria</taxon>
        <taxon>Burkholderiales</taxon>
        <taxon>Burkholderiaceae</taxon>
        <taxon>Caballeronia</taxon>
    </lineage>
</organism>
<comment type="similarity">
    <text evidence="1">Belongs to the LysR transcriptional regulatory family.</text>
</comment>
<dbReference type="InterPro" id="IPR050950">
    <property type="entry name" value="HTH-type_LysR_regulators"/>
</dbReference>
<dbReference type="InterPro" id="IPR000847">
    <property type="entry name" value="LysR_HTH_N"/>
</dbReference>
<dbReference type="Gene3D" id="3.40.190.290">
    <property type="match status" value="1"/>
</dbReference>
<dbReference type="Proteomes" id="UP000071859">
    <property type="component" value="Unassembled WGS sequence"/>
</dbReference>
<dbReference type="AlphaFoldDB" id="A0A158A102"/>
<evidence type="ECO:0000256" key="3">
    <source>
        <dbReference type="ARBA" id="ARBA00023125"/>
    </source>
</evidence>
<sequence>MELKQLRYFMVVAREGSVSRAAAILGVSQSMLTRHIQMLEQELGPPLLYRHGHGMSLTEAGQKFLARASDILERSDEAVNHMQAMRAVPGGTVTMGIPPMLGDLLLVPLVRRFRAEFPDVRLRMREGLSGYMLEWLLSGQLDIGVLYNIGPHSTISIEPLLSDDLLLIGPPDATVLERAMEPIRLAEAVELPWILPARPHGMRTLVEDAATSRSLALNIAFEIDAMMAILELVEAGQGFSVAPYAAVRRRIESGTLKARPIVEPTLPGVLSIAFSPKKEATLAMKALYRIVRQETDALVRAGVWRSIA</sequence>
<evidence type="ECO:0000313" key="6">
    <source>
        <dbReference type="EMBL" id="SAK51399.1"/>
    </source>
</evidence>
<dbReference type="PRINTS" id="PR00039">
    <property type="entry name" value="HTHLYSR"/>
</dbReference>
<dbReference type="GO" id="GO:0003677">
    <property type="term" value="F:DNA binding"/>
    <property type="evidence" value="ECO:0007669"/>
    <property type="project" value="UniProtKB-KW"/>
</dbReference>
<name>A0A158A102_9BURK</name>
<keyword evidence="4" id="KW-0804">Transcription</keyword>
<proteinExistence type="inferred from homology"/>
<dbReference type="FunFam" id="1.10.10.10:FF:000001">
    <property type="entry name" value="LysR family transcriptional regulator"/>
    <property type="match status" value="1"/>
</dbReference>
<comment type="caution">
    <text evidence="6">The sequence shown here is derived from an EMBL/GenBank/DDBJ whole genome shotgun (WGS) entry which is preliminary data.</text>
</comment>
<dbReference type="InterPro" id="IPR005119">
    <property type="entry name" value="LysR_subst-bd"/>
</dbReference>
<dbReference type="SUPFAM" id="SSF46785">
    <property type="entry name" value="Winged helix' DNA-binding domain"/>
    <property type="match status" value="1"/>
</dbReference>
<dbReference type="GO" id="GO:0005829">
    <property type="term" value="C:cytosol"/>
    <property type="evidence" value="ECO:0007669"/>
    <property type="project" value="TreeGrafter"/>
</dbReference>
<keyword evidence="3" id="KW-0238">DNA-binding</keyword>
<feature type="domain" description="HTH lysR-type" evidence="5">
    <location>
        <begin position="1"/>
        <end position="58"/>
    </location>
</feature>
<dbReference type="PANTHER" id="PTHR30419">
    <property type="entry name" value="HTH-TYPE TRANSCRIPTIONAL REGULATOR YBHD"/>
    <property type="match status" value="1"/>
</dbReference>
<evidence type="ECO:0000256" key="4">
    <source>
        <dbReference type="ARBA" id="ARBA00023163"/>
    </source>
</evidence>
<dbReference type="RefSeq" id="WP_062603043.1">
    <property type="nucleotide sequence ID" value="NZ_FCOX02000004.1"/>
</dbReference>
<dbReference type="Pfam" id="PF03466">
    <property type="entry name" value="LysR_substrate"/>
    <property type="match status" value="1"/>
</dbReference>
<evidence type="ECO:0000256" key="2">
    <source>
        <dbReference type="ARBA" id="ARBA00023015"/>
    </source>
</evidence>
<dbReference type="PANTHER" id="PTHR30419:SF8">
    <property type="entry name" value="NITROGEN ASSIMILATION TRANSCRIPTIONAL ACTIVATOR-RELATED"/>
    <property type="match status" value="1"/>
</dbReference>
<protein>
    <submittedName>
        <fullName evidence="6">LysR family transcriptional regulator</fullName>
    </submittedName>
</protein>
<dbReference type="GO" id="GO:0003700">
    <property type="term" value="F:DNA-binding transcription factor activity"/>
    <property type="evidence" value="ECO:0007669"/>
    <property type="project" value="InterPro"/>
</dbReference>
<dbReference type="InterPro" id="IPR036390">
    <property type="entry name" value="WH_DNA-bd_sf"/>
</dbReference>
<evidence type="ECO:0000256" key="1">
    <source>
        <dbReference type="ARBA" id="ARBA00009437"/>
    </source>
</evidence>
<dbReference type="SUPFAM" id="SSF53850">
    <property type="entry name" value="Periplasmic binding protein-like II"/>
    <property type="match status" value="1"/>
</dbReference>
<dbReference type="EMBL" id="FCOX02000004">
    <property type="protein sequence ID" value="SAK51399.1"/>
    <property type="molecule type" value="Genomic_DNA"/>
</dbReference>